<keyword evidence="2" id="KW-1185">Reference proteome</keyword>
<dbReference type="EMBL" id="JAJNAY010000002">
    <property type="protein sequence ID" value="MCD1118791.1"/>
    <property type="molecule type" value="Genomic_DNA"/>
</dbReference>
<dbReference type="Proteomes" id="UP001108025">
    <property type="component" value="Unassembled WGS sequence"/>
</dbReference>
<sequence>MTNDSNGIENENSNNSSQLPVTFIQKLVDNYRNNQLALINQKMAMDDAHSIWFDLVTLKNFIAEVEAKALAIDPNVENIDLGIRFYYAAYGQETQQPIPTNYSKKHTLVMVPTKKEEGLNYDFNPLQEEGKALAITGFALAQNHGDLVPPGASIVESY</sequence>
<evidence type="ECO:0000313" key="2">
    <source>
        <dbReference type="Proteomes" id="UP001108025"/>
    </source>
</evidence>
<protein>
    <submittedName>
        <fullName evidence="1">Uncharacterized protein</fullName>
    </submittedName>
</protein>
<evidence type="ECO:0000313" key="1">
    <source>
        <dbReference type="EMBL" id="MCD1118791.1"/>
    </source>
</evidence>
<reference evidence="1" key="1">
    <citation type="submission" date="2021-11" db="EMBL/GenBank/DDBJ databases">
        <title>Description of novel Chryseobacterium species.</title>
        <authorList>
            <person name="Saticioglu I.B."/>
            <person name="Ay H."/>
            <person name="Altun S."/>
            <person name="Duman M."/>
        </authorList>
    </citation>
    <scope>NUCLEOTIDE SEQUENCE</scope>
    <source>
        <strain evidence="1">C-17</strain>
    </source>
</reference>
<dbReference type="AlphaFoldDB" id="A0A9Q3V766"/>
<proteinExistence type="predicted"/>
<name>A0A9Q3V766_9FLAO</name>
<dbReference type="RefSeq" id="WP_230671969.1">
    <property type="nucleotide sequence ID" value="NZ_JAJNAY010000002.1"/>
</dbReference>
<accession>A0A9Q3V766</accession>
<comment type="caution">
    <text evidence="1">The sequence shown here is derived from an EMBL/GenBank/DDBJ whole genome shotgun (WGS) entry which is preliminary data.</text>
</comment>
<gene>
    <name evidence="1" type="ORF">LO744_18270</name>
</gene>
<organism evidence="1 2">
    <name type="scientific">Chryseobacterium turcicum</name>
    <dbReference type="NCBI Taxonomy" id="2898076"/>
    <lineage>
        <taxon>Bacteria</taxon>
        <taxon>Pseudomonadati</taxon>
        <taxon>Bacteroidota</taxon>
        <taxon>Flavobacteriia</taxon>
        <taxon>Flavobacteriales</taxon>
        <taxon>Weeksellaceae</taxon>
        <taxon>Chryseobacterium group</taxon>
        <taxon>Chryseobacterium</taxon>
    </lineage>
</organism>